<keyword evidence="2" id="KW-0732">Signal</keyword>
<dbReference type="PROSITE" id="PS51724">
    <property type="entry name" value="SPOR"/>
    <property type="match status" value="1"/>
</dbReference>
<sequence length="306" mass="32635">MTVLAWGIAALSFVALAASAVQMPGKFATQTPHFAQAIIPLPAPGPVATTASIGGQTAQNAFQIYGGAGEKTESQQELQNAKELRAVRDEIISLRRSMLRLTEQNRRLSSKLKALDKAANQAQTETKAAPKPTITAVKPKQKPVTPIETLPAPELSAAKPQPQAPGPLPEMKLSELAEITETTLPDASVPETVASIPAKAELPEFHKTPAAGKLSQSGRRKIVRTSFAVDLGSFDNANALNSRWQKLKDNNPLLLGDLKKRVSTAEVDGTTQFTLTAGPFFNAADTAVVCARLVREKVNCSPTIFQ</sequence>
<keyword evidence="5" id="KW-1185">Reference proteome</keyword>
<evidence type="ECO:0000313" key="5">
    <source>
        <dbReference type="Proteomes" id="UP000183371"/>
    </source>
</evidence>
<reference evidence="5" key="1">
    <citation type="submission" date="2016-10" db="EMBL/GenBank/DDBJ databases">
        <authorList>
            <person name="Varghese N."/>
            <person name="Submissions S."/>
        </authorList>
    </citation>
    <scope>NUCLEOTIDE SEQUENCE [LARGE SCALE GENOMIC DNA]</scope>
    <source>
        <strain evidence="5">DSM 17465</strain>
    </source>
</reference>
<dbReference type="AlphaFoldDB" id="A0A1I7BW95"/>
<dbReference type="Pfam" id="PF05036">
    <property type="entry name" value="SPOR"/>
    <property type="match status" value="1"/>
</dbReference>
<evidence type="ECO:0000256" key="2">
    <source>
        <dbReference type="SAM" id="SignalP"/>
    </source>
</evidence>
<evidence type="ECO:0000259" key="3">
    <source>
        <dbReference type="PROSITE" id="PS51724"/>
    </source>
</evidence>
<feature type="signal peptide" evidence="2">
    <location>
        <begin position="1"/>
        <end position="17"/>
    </location>
</feature>
<evidence type="ECO:0000256" key="1">
    <source>
        <dbReference type="SAM" id="Coils"/>
    </source>
</evidence>
<gene>
    <name evidence="4" type="ORF">SAMN05444141_104407</name>
</gene>
<proteinExistence type="predicted"/>
<dbReference type="Proteomes" id="UP000183371">
    <property type="component" value="Unassembled WGS sequence"/>
</dbReference>
<evidence type="ECO:0000313" key="4">
    <source>
        <dbReference type="EMBL" id="SFT91389.1"/>
    </source>
</evidence>
<dbReference type="GO" id="GO:0042834">
    <property type="term" value="F:peptidoglycan binding"/>
    <property type="evidence" value="ECO:0007669"/>
    <property type="project" value="InterPro"/>
</dbReference>
<organism evidence="4 5">
    <name type="scientific">Pseudovibrio denitrificans</name>
    <dbReference type="NCBI Taxonomy" id="258256"/>
    <lineage>
        <taxon>Bacteria</taxon>
        <taxon>Pseudomonadati</taxon>
        <taxon>Pseudomonadota</taxon>
        <taxon>Alphaproteobacteria</taxon>
        <taxon>Hyphomicrobiales</taxon>
        <taxon>Stappiaceae</taxon>
        <taxon>Pseudovibrio</taxon>
    </lineage>
</organism>
<keyword evidence="1" id="KW-0175">Coiled coil</keyword>
<accession>A0A1I7BW95</accession>
<protein>
    <submittedName>
        <fullName evidence="4">Sporulation related domain-containing protein</fullName>
    </submittedName>
</protein>
<feature type="chain" id="PRO_5010253403" evidence="2">
    <location>
        <begin position="18"/>
        <end position="306"/>
    </location>
</feature>
<dbReference type="InterPro" id="IPR007730">
    <property type="entry name" value="SPOR-like_dom"/>
</dbReference>
<feature type="domain" description="SPOR" evidence="3">
    <location>
        <begin position="221"/>
        <end position="306"/>
    </location>
</feature>
<dbReference type="EMBL" id="FPBD01000004">
    <property type="protein sequence ID" value="SFT91389.1"/>
    <property type="molecule type" value="Genomic_DNA"/>
</dbReference>
<name>A0A1I7BW95_9HYPH</name>
<feature type="coiled-coil region" evidence="1">
    <location>
        <begin position="84"/>
        <end position="125"/>
    </location>
</feature>